<dbReference type="GO" id="GO:0008013">
    <property type="term" value="F:beta-catenin binding"/>
    <property type="evidence" value="ECO:0007669"/>
    <property type="project" value="TreeGrafter"/>
</dbReference>
<dbReference type="GO" id="GO:0007349">
    <property type="term" value="P:cellularization"/>
    <property type="evidence" value="ECO:0007669"/>
    <property type="project" value="InterPro"/>
</dbReference>
<evidence type="ECO:0000313" key="4">
    <source>
        <dbReference type="EMBL" id="CAK1555796.1"/>
    </source>
</evidence>
<comment type="caution">
    <text evidence="4">The sequence shown here is derived from an EMBL/GenBank/DDBJ whole genome shotgun (WGS) entry which is preliminary data.</text>
</comment>
<comment type="subcellular location">
    <subcellularLocation>
        <location evidence="1">Cytoplasm</location>
    </subcellularLocation>
</comment>
<dbReference type="EMBL" id="CAVLEF010000280">
    <property type="protein sequence ID" value="CAK1555796.1"/>
    <property type="molecule type" value="Genomic_DNA"/>
</dbReference>
<sequence>METKSMFQKKNIKLAWDLIFKKIHPLLSGIVSKFQLLNSSNDENNTSIDKIWNIYKLCSDQIRKCIVILIDVLNYNRKNNTFEKESLQCILERLSCCHEKLLSIDLQVDKLFSTTDDSISEESIIVSTMYFVNWVDQTFGVLSNLSNHVYQKDFKSEDYFEAWKDELVVCVSGIHTFIDEMLLSAMTLCKYCLPMDQHIVKARCQVVLRETKALLGDLIRGNLDSVFQASKEALILPLNPSNVNVLIDVLKVVLYALETNTNTALLALVVHCFACNTSPVDVLKDHLINHHSDCSSEDCDFVREFDLFNERLMQIGSFAISCSSDESRVLQLRSGLASLEALDPHLVPAIMVAPLSYNANVLIDTWKLEVADVRDQVFLIVDPTAFAQKAKEMMHNILLQVIKDNIYNNIKICNVIDIGCVVEMFFEVYKKHEPNALPHQEKLIPLLQDLSKVIPECKVVNNILSTPDDFIYPIKYTKSETVSFDKLIKRLKLLYTIVNKICTLLSPEDDIFEETVKNETHTVARTFVNSPKKTINVTRSVLGRTTNIKSSTAKFPLKMLTKNLKVKKDLSFSIKLDELCDISAIKVRNTSIMYSPMKKTSLRKAMLSRRCKVQEAFDDDTEDGMDEAMSLQITEVLNEINNLTVTRPRIMNVTYDEKDISKTHMLKLPVNNESVTKHVWNITMRLGDRINMKRPRPCFLFTLIIFAFSSYFTEVIGLPTESSSNSWPSFPRRNVAALARDGYLKSVANSYKRSISTLAKNGMLPTFRAPYSDTDQQQQDDEEAHEKRNLASIARLRSYTTMKRNIQALARDGFRFGRGQYTQSNEKRNIAALARSGLIHKRDELGEEYYLPFYQNQIPPLSEVEGPYDYNEIYDYQQSVNPDRFSPVKRSDVSIVPTDNMNRLDDDANWYFKRGVVGMPVHGLYRPMFIDNGNNRNKRSIYSIPDVIDRNDINPDDYETEEDKRSVDDEALANFEKRHIGSLARLGWLPSFRYTGGRYSRSGRARFLIPSQAEREHSIDENFGTGQYLSDSEASSFVDPNNSDLPPSPISSHTHPTGRYLHRTLNDLPNEIPTGSKDPFNKNRWQHNKALPKFYYFRSLKVPYHSSGKRYLVLPAVDNLLMRKTYNNSLPSRRKNQ</sequence>
<dbReference type="GO" id="GO:0005912">
    <property type="term" value="C:adherens junction"/>
    <property type="evidence" value="ECO:0007669"/>
    <property type="project" value="TreeGrafter"/>
</dbReference>
<gene>
    <name evidence="4" type="ORF">LNINA_LOCUS14584</name>
</gene>
<proteinExistence type="predicted"/>
<accession>A0AAV1K223</accession>
<evidence type="ECO:0000256" key="1">
    <source>
        <dbReference type="ARBA" id="ARBA00004496"/>
    </source>
</evidence>
<protein>
    <recommendedName>
        <fullName evidence="6">Serendipity locus protein alpha</fullName>
    </recommendedName>
</protein>
<keyword evidence="5" id="KW-1185">Reference proteome</keyword>
<reference evidence="4 5" key="1">
    <citation type="submission" date="2023-11" db="EMBL/GenBank/DDBJ databases">
        <authorList>
            <person name="Okamura Y."/>
        </authorList>
    </citation>
    <scope>NUCLEOTIDE SEQUENCE [LARGE SCALE GENOMIC DNA]</scope>
</reference>
<evidence type="ECO:0000256" key="3">
    <source>
        <dbReference type="SAM" id="MobiDB-lite"/>
    </source>
</evidence>
<feature type="compositionally biased region" description="Polar residues" evidence="3">
    <location>
        <begin position="1030"/>
        <end position="1045"/>
    </location>
</feature>
<dbReference type="AlphaFoldDB" id="A0AAV1K223"/>
<dbReference type="GO" id="GO:0051015">
    <property type="term" value="F:actin filament binding"/>
    <property type="evidence" value="ECO:0007669"/>
    <property type="project" value="TreeGrafter"/>
</dbReference>
<dbReference type="PANTHER" id="PTHR18914">
    <property type="entry name" value="ALPHA CATENIN"/>
    <property type="match status" value="1"/>
</dbReference>
<evidence type="ECO:0000256" key="2">
    <source>
        <dbReference type="ARBA" id="ARBA00022490"/>
    </source>
</evidence>
<keyword evidence="2" id="KW-0963">Cytoplasm</keyword>
<evidence type="ECO:0008006" key="6">
    <source>
        <dbReference type="Google" id="ProtNLM"/>
    </source>
</evidence>
<evidence type="ECO:0000313" key="5">
    <source>
        <dbReference type="Proteomes" id="UP001497472"/>
    </source>
</evidence>
<dbReference type="GO" id="GO:0016342">
    <property type="term" value="C:catenin complex"/>
    <property type="evidence" value="ECO:0007669"/>
    <property type="project" value="TreeGrafter"/>
</dbReference>
<dbReference type="GO" id="GO:0005737">
    <property type="term" value="C:cytoplasm"/>
    <property type="evidence" value="ECO:0007669"/>
    <property type="project" value="UniProtKB-SubCell"/>
</dbReference>
<dbReference type="GO" id="GO:0016477">
    <property type="term" value="P:cell migration"/>
    <property type="evidence" value="ECO:0007669"/>
    <property type="project" value="TreeGrafter"/>
</dbReference>
<dbReference type="Gene3D" id="1.20.120.810">
    <property type="entry name" value="Vinculin, Vh2 four-helix bundle"/>
    <property type="match status" value="1"/>
</dbReference>
<dbReference type="GO" id="GO:0098609">
    <property type="term" value="P:cell-cell adhesion"/>
    <property type="evidence" value="ECO:0007669"/>
    <property type="project" value="TreeGrafter"/>
</dbReference>
<feature type="region of interest" description="Disordered" evidence="3">
    <location>
        <begin position="1030"/>
        <end position="1055"/>
    </location>
</feature>
<name>A0AAV1K223_9NEOP</name>
<organism evidence="4 5">
    <name type="scientific">Leptosia nina</name>
    <dbReference type="NCBI Taxonomy" id="320188"/>
    <lineage>
        <taxon>Eukaryota</taxon>
        <taxon>Metazoa</taxon>
        <taxon>Ecdysozoa</taxon>
        <taxon>Arthropoda</taxon>
        <taxon>Hexapoda</taxon>
        <taxon>Insecta</taxon>
        <taxon>Pterygota</taxon>
        <taxon>Neoptera</taxon>
        <taxon>Endopterygota</taxon>
        <taxon>Lepidoptera</taxon>
        <taxon>Glossata</taxon>
        <taxon>Ditrysia</taxon>
        <taxon>Papilionoidea</taxon>
        <taxon>Pieridae</taxon>
        <taxon>Pierinae</taxon>
        <taxon>Leptosia</taxon>
    </lineage>
</organism>
<dbReference type="PANTHER" id="PTHR18914:SF33">
    <property type="entry name" value="RE47911P-RELATED"/>
    <property type="match status" value="1"/>
</dbReference>
<dbReference type="InterPro" id="IPR008837">
    <property type="entry name" value="Serendipity_A"/>
</dbReference>
<dbReference type="Proteomes" id="UP001497472">
    <property type="component" value="Unassembled WGS sequence"/>
</dbReference>
<dbReference type="Pfam" id="PF05482">
    <property type="entry name" value="Serendipity_A"/>
    <property type="match status" value="1"/>
</dbReference>